<evidence type="ECO:0000313" key="7">
    <source>
        <dbReference type="Proteomes" id="UP000800235"/>
    </source>
</evidence>
<dbReference type="InterPro" id="IPR011057">
    <property type="entry name" value="Mss4-like_sf"/>
</dbReference>
<feature type="domain" description="CENP-V/GFA" evidence="5">
    <location>
        <begin position="11"/>
        <end position="114"/>
    </location>
</feature>
<evidence type="ECO:0000313" key="6">
    <source>
        <dbReference type="EMBL" id="KAF2434749.1"/>
    </source>
</evidence>
<evidence type="ECO:0000256" key="1">
    <source>
        <dbReference type="ARBA" id="ARBA00005495"/>
    </source>
</evidence>
<dbReference type="PANTHER" id="PTHR33337:SF40">
    <property type="entry name" value="CENP-V_GFA DOMAIN-CONTAINING PROTEIN-RELATED"/>
    <property type="match status" value="1"/>
</dbReference>
<dbReference type="GO" id="GO:0046872">
    <property type="term" value="F:metal ion binding"/>
    <property type="evidence" value="ECO:0007669"/>
    <property type="project" value="UniProtKB-KW"/>
</dbReference>
<comment type="caution">
    <text evidence="6">The sequence shown here is derived from an EMBL/GenBank/DDBJ whole genome shotgun (WGS) entry which is preliminary data.</text>
</comment>
<dbReference type="InterPro" id="IPR006913">
    <property type="entry name" value="CENP-V/GFA"/>
</dbReference>
<dbReference type="Proteomes" id="UP000800235">
    <property type="component" value="Unassembled WGS sequence"/>
</dbReference>
<organism evidence="6 7">
    <name type="scientific">Tothia fuscella</name>
    <dbReference type="NCBI Taxonomy" id="1048955"/>
    <lineage>
        <taxon>Eukaryota</taxon>
        <taxon>Fungi</taxon>
        <taxon>Dikarya</taxon>
        <taxon>Ascomycota</taxon>
        <taxon>Pezizomycotina</taxon>
        <taxon>Dothideomycetes</taxon>
        <taxon>Pleosporomycetidae</taxon>
        <taxon>Venturiales</taxon>
        <taxon>Cylindrosympodiaceae</taxon>
        <taxon>Tothia</taxon>
    </lineage>
</organism>
<comment type="similarity">
    <text evidence="1">Belongs to the Gfa family.</text>
</comment>
<dbReference type="GO" id="GO:0016846">
    <property type="term" value="F:carbon-sulfur lyase activity"/>
    <property type="evidence" value="ECO:0007669"/>
    <property type="project" value="InterPro"/>
</dbReference>
<dbReference type="Gene3D" id="3.90.1590.10">
    <property type="entry name" value="glutathione-dependent formaldehyde- activating enzyme (gfa)"/>
    <property type="match status" value="1"/>
</dbReference>
<accession>A0A9P4U1K2</accession>
<gene>
    <name evidence="6" type="ORF">EJ08DRAFT_730456</name>
</gene>
<sequence>MPETPPPKPIIRGSCACSSITWTSNTLPTSATFCHCITCRKISGGPFIAFMDFPLPSITFSTPPKEISISPNATRGFCDQCGSTLTMVYKAEPENVGVAMGSLDEEGSERVDWRGLRLKHIYVRDPPGWFEIPNDGLEREEEMSGKERLLVYG</sequence>
<proteinExistence type="inferred from homology"/>
<keyword evidence="4" id="KW-0456">Lyase</keyword>
<dbReference type="SUPFAM" id="SSF51316">
    <property type="entry name" value="Mss4-like"/>
    <property type="match status" value="1"/>
</dbReference>
<dbReference type="OrthoDB" id="6329284at2759"/>
<keyword evidence="3" id="KW-0862">Zinc</keyword>
<evidence type="ECO:0000256" key="2">
    <source>
        <dbReference type="ARBA" id="ARBA00022723"/>
    </source>
</evidence>
<evidence type="ECO:0000259" key="5">
    <source>
        <dbReference type="PROSITE" id="PS51891"/>
    </source>
</evidence>
<dbReference type="EMBL" id="MU007015">
    <property type="protein sequence ID" value="KAF2434749.1"/>
    <property type="molecule type" value="Genomic_DNA"/>
</dbReference>
<protein>
    <recommendedName>
        <fullName evidence="5">CENP-V/GFA domain-containing protein</fullName>
    </recommendedName>
</protein>
<dbReference type="AlphaFoldDB" id="A0A9P4U1K2"/>
<keyword evidence="7" id="KW-1185">Reference proteome</keyword>
<dbReference type="PROSITE" id="PS51891">
    <property type="entry name" value="CENP_V_GFA"/>
    <property type="match status" value="1"/>
</dbReference>
<dbReference type="PANTHER" id="PTHR33337">
    <property type="entry name" value="GFA DOMAIN-CONTAINING PROTEIN"/>
    <property type="match status" value="1"/>
</dbReference>
<evidence type="ECO:0000256" key="3">
    <source>
        <dbReference type="ARBA" id="ARBA00022833"/>
    </source>
</evidence>
<name>A0A9P4U1K2_9PEZI</name>
<evidence type="ECO:0000256" key="4">
    <source>
        <dbReference type="ARBA" id="ARBA00023239"/>
    </source>
</evidence>
<keyword evidence="2" id="KW-0479">Metal-binding</keyword>
<dbReference type="Pfam" id="PF04828">
    <property type="entry name" value="GFA"/>
    <property type="match status" value="1"/>
</dbReference>
<reference evidence="6" key="1">
    <citation type="journal article" date="2020" name="Stud. Mycol.">
        <title>101 Dothideomycetes genomes: a test case for predicting lifestyles and emergence of pathogens.</title>
        <authorList>
            <person name="Haridas S."/>
            <person name="Albert R."/>
            <person name="Binder M."/>
            <person name="Bloem J."/>
            <person name="Labutti K."/>
            <person name="Salamov A."/>
            <person name="Andreopoulos B."/>
            <person name="Baker S."/>
            <person name="Barry K."/>
            <person name="Bills G."/>
            <person name="Bluhm B."/>
            <person name="Cannon C."/>
            <person name="Castanera R."/>
            <person name="Culley D."/>
            <person name="Daum C."/>
            <person name="Ezra D."/>
            <person name="Gonzalez J."/>
            <person name="Henrissat B."/>
            <person name="Kuo A."/>
            <person name="Liang C."/>
            <person name="Lipzen A."/>
            <person name="Lutzoni F."/>
            <person name="Magnuson J."/>
            <person name="Mondo S."/>
            <person name="Nolan M."/>
            <person name="Ohm R."/>
            <person name="Pangilinan J."/>
            <person name="Park H.-J."/>
            <person name="Ramirez L."/>
            <person name="Alfaro M."/>
            <person name="Sun H."/>
            <person name="Tritt A."/>
            <person name="Yoshinaga Y."/>
            <person name="Zwiers L.-H."/>
            <person name="Turgeon B."/>
            <person name="Goodwin S."/>
            <person name="Spatafora J."/>
            <person name="Crous P."/>
            <person name="Grigoriev I."/>
        </authorList>
    </citation>
    <scope>NUCLEOTIDE SEQUENCE</scope>
    <source>
        <strain evidence="6">CBS 130266</strain>
    </source>
</reference>